<comment type="caution">
    <text evidence="2">The sequence shown here is derived from an EMBL/GenBank/DDBJ whole genome shotgun (WGS) entry which is preliminary data.</text>
</comment>
<name>A0A2U2PGK6_9SPHI</name>
<dbReference type="InterPro" id="IPR009288">
    <property type="entry name" value="AIG2-like_dom"/>
</dbReference>
<reference evidence="2 3" key="1">
    <citation type="submission" date="2018-04" db="EMBL/GenBank/DDBJ databases">
        <title>Pedobacter chongqingensis sp. nov., isolated from a rottenly hemp rope.</title>
        <authorList>
            <person name="Cai Y."/>
        </authorList>
    </citation>
    <scope>NUCLEOTIDE SEQUENCE [LARGE SCALE GENOMIC DNA]</scope>
    <source>
        <strain evidence="2 3">FJ4-8</strain>
    </source>
</reference>
<feature type="domain" description="Gamma-glutamylcyclotransferase AIG2-like" evidence="1">
    <location>
        <begin position="44"/>
        <end position="165"/>
    </location>
</feature>
<dbReference type="EMBL" id="QEAS01000009">
    <property type="protein sequence ID" value="PWG80382.1"/>
    <property type="molecule type" value="Genomic_DNA"/>
</dbReference>
<dbReference type="Proteomes" id="UP000245647">
    <property type="component" value="Unassembled WGS sequence"/>
</dbReference>
<dbReference type="OrthoDB" id="482277at2"/>
<sequence>MQLKTTFSEYPLKGLNLIRFNDLELFFLISHRRGLSDMNEADYLFVYGTLLHTSNYFGALLNHHACLYSEGHIKGRLYHAGEYPALITDPESESWVYGKIFRLQQQNKIWKELDEYEGFGPGFSQPNEFVRVKRTVCTGKECLECWLYQYNLSSENLPLIESGRYGQY</sequence>
<dbReference type="RefSeq" id="WP_109416089.1">
    <property type="nucleotide sequence ID" value="NZ_QEAS01000009.1"/>
</dbReference>
<keyword evidence="2" id="KW-0808">Transferase</keyword>
<dbReference type="AlphaFoldDB" id="A0A2U2PGK6"/>
<protein>
    <submittedName>
        <fullName evidence="2">Gamma-glutamylcyclotransferase</fullName>
    </submittedName>
</protein>
<gene>
    <name evidence="2" type="ORF">DDR33_12295</name>
</gene>
<organism evidence="2 3">
    <name type="scientific">Pararcticibacter amylolyticus</name>
    <dbReference type="NCBI Taxonomy" id="2173175"/>
    <lineage>
        <taxon>Bacteria</taxon>
        <taxon>Pseudomonadati</taxon>
        <taxon>Bacteroidota</taxon>
        <taxon>Sphingobacteriia</taxon>
        <taxon>Sphingobacteriales</taxon>
        <taxon>Sphingobacteriaceae</taxon>
        <taxon>Pararcticibacter</taxon>
    </lineage>
</organism>
<dbReference type="InterPro" id="IPR013024">
    <property type="entry name" value="GGCT-like"/>
</dbReference>
<evidence type="ECO:0000313" key="2">
    <source>
        <dbReference type="EMBL" id="PWG80382.1"/>
    </source>
</evidence>
<proteinExistence type="predicted"/>
<dbReference type="Gene3D" id="3.10.490.10">
    <property type="entry name" value="Gamma-glutamyl cyclotransferase-like"/>
    <property type="match status" value="1"/>
</dbReference>
<accession>A0A2U2PGK6</accession>
<dbReference type="InterPro" id="IPR036568">
    <property type="entry name" value="GGCT-like_sf"/>
</dbReference>
<evidence type="ECO:0000313" key="3">
    <source>
        <dbReference type="Proteomes" id="UP000245647"/>
    </source>
</evidence>
<keyword evidence="3" id="KW-1185">Reference proteome</keyword>
<dbReference type="GO" id="GO:0016740">
    <property type="term" value="F:transferase activity"/>
    <property type="evidence" value="ECO:0007669"/>
    <property type="project" value="UniProtKB-KW"/>
</dbReference>
<dbReference type="CDD" id="cd06661">
    <property type="entry name" value="GGCT_like"/>
    <property type="match status" value="1"/>
</dbReference>
<dbReference type="SUPFAM" id="SSF110857">
    <property type="entry name" value="Gamma-glutamyl cyclotransferase-like"/>
    <property type="match status" value="1"/>
</dbReference>
<dbReference type="Pfam" id="PF06094">
    <property type="entry name" value="GGACT"/>
    <property type="match status" value="1"/>
</dbReference>
<evidence type="ECO:0000259" key="1">
    <source>
        <dbReference type="Pfam" id="PF06094"/>
    </source>
</evidence>